<keyword evidence="4 7" id="KW-1133">Transmembrane helix</keyword>
<evidence type="ECO:0000313" key="8">
    <source>
        <dbReference type="EMBL" id="AIJ08028.1"/>
    </source>
</evidence>
<dbReference type="PROSITE" id="PS50267">
    <property type="entry name" value="NA_NEUROTRAN_SYMP_3"/>
    <property type="match status" value="1"/>
</dbReference>
<dbReference type="PRINTS" id="PR00176">
    <property type="entry name" value="NANEUSMPORT"/>
</dbReference>
<dbReference type="InterPro" id="IPR000175">
    <property type="entry name" value="Na/ntran_symport"/>
</dbReference>
<sequence>MSQMLASGQTAARGPQWSSRVGHILAAAGSAIGIGAIWKFPYVTATNGGGAFLLLFLLFSFTLGLAVFMAETLLGSHSRQSVVKAFSQMCGRRWGWVGILGIVTSGCIYSFYSVVGGWTVGYTLLAGAGRLQSGDASALQALFSRYISDPYWPVLTHLLFAALTGYVVLGGVQRGVEKAVKVMMPLLLLIMVALIAIGVTLPGAGAGLRMFLQPDFSHLSGKSVLDALGLAFFSLSVGLGIHTTYGAYLPDSRGVARSSLWVVALSCLVCVLAGLMIFPALSAAGLDPSAGPGLTFMTMPVFFSHLPFGSLWALAFFVLLLLAALSSSISLLEHIVAFACGRWGWSRRNATLLVSAGIMTAGIPVTLSFGPLARYTLGGRTLFDWLDFLTSNLMMPLFAIAICLLFGWSSRLEALLPETLPAHWRHALRFTWRYAAPLCIGVILLHGVV</sequence>
<dbReference type="HOGENOM" id="CLU_006855_3_4_6"/>
<feature type="transmembrane region" description="Helical" evidence="7">
    <location>
        <begin position="260"/>
        <end position="286"/>
    </location>
</feature>
<dbReference type="Pfam" id="PF00209">
    <property type="entry name" value="SNF"/>
    <property type="match status" value="2"/>
</dbReference>
<organism evidence="8 9">
    <name type="scientific">Edwardsiella anguillarum ET080813</name>
    <dbReference type="NCBI Taxonomy" id="667120"/>
    <lineage>
        <taxon>Bacteria</taxon>
        <taxon>Pseudomonadati</taxon>
        <taxon>Pseudomonadota</taxon>
        <taxon>Gammaproteobacteria</taxon>
        <taxon>Enterobacterales</taxon>
        <taxon>Hafniaceae</taxon>
        <taxon>Edwardsiella</taxon>
    </lineage>
</organism>
<evidence type="ECO:0000256" key="1">
    <source>
        <dbReference type="ARBA" id="ARBA00004141"/>
    </source>
</evidence>
<feature type="transmembrane region" description="Helical" evidence="7">
    <location>
        <begin position="94"/>
        <end position="115"/>
    </location>
</feature>
<proteinExistence type="inferred from homology"/>
<dbReference type="PANTHER" id="PTHR42948:SF1">
    <property type="entry name" value="TRANSPORTER"/>
    <property type="match status" value="1"/>
</dbReference>
<feature type="transmembrane region" description="Helical" evidence="7">
    <location>
        <begin position="393"/>
        <end position="409"/>
    </location>
</feature>
<feature type="transmembrane region" description="Helical" evidence="7">
    <location>
        <begin position="151"/>
        <end position="172"/>
    </location>
</feature>
<dbReference type="InterPro" id="IPR037272">
    <property type="entry name" value="SNS_sf"/>
</dbReference>
<evidence type="ECO:0000256" key="3">
    <source>
        <dbReference type="ARBA" id="ARBA00022692"/>
    </source>
</evidence>
<feature type="transmembrane region" description="Helical" evidence="7">
    <location>
        <begin position="352"/>
        <end position="373"/>
    </location>
</feature>
<comment type="subcellular location">
    <subcellularLocation>
        <location evidence="1">Membrane</location>
        <topology evidence="1">Multi-pass membrane protein</topology>
    </subcellularLocation>
</comment>
<dbReference type="Proteomes" id="UP000028681">
    <property type="component" value="Chromosome"/>
</dbReference>
<evidence type="ECO:0000256" key="7">
    <source>
        <dbReference type="SAM" id="Phobius"/>
    </source>
</evidence>
<dbReference type="SUPFAM" id="SSF161070">
    <property type="entry name" value="SNF-like"/>
    <property type="match status" value="1"/>
</dbReference>
<evidence type="ECO:0000256" key="2">
    <source>
        <dbReference type="ARBA" id="ARBA00022448"/>
    </source>
</evidence>
<feature type="transmembrane region" description="Helical" evidence="7">
    <location>
        <begin position="52"/>
        <end position="74"/>
    </location>
</feature>
<keyword evidence="2 6" id="KW-0813">Transport</keyword>
<protein>
    <recommendedName>
        <fullName evidence="6">Transporter</fullName>
    </recommendedName>
</protein>
<dbReference type="AlphaFoldDB" id="A0A076LN37"/>
<evidence type="ECO:0000256" key="4">
    <source>
        <dbReference type="ARBA" id="ARBA00022989"/>
    </source>
</evidence>
<comment type="similarity">
    <text evidence="6">Belongs to the sodium:neurotransmitter symporter (SNF) (TC 2.A.22) family.</text>
</comment>
<feature type="transmembrane region" description="Helical" evidence="7">
    <location>
        <begin position="306"/>
        <end position="332"/>
    </location>
</feature>
<dbReference type="KEGG" id="ete:ETEE_1579"/>
<evidence type="ECO:0000256" key="5">
    <source>
        <dbReference type="ARBA" id="ARBA00023136"/>
    </source>
</evidence>
<gene>
    <name evidence="8" type="ORF">ETEE_1579</name>
</gene>
<keyword evidence="3 6" id="KW-0812">Transmembrane</keyword>
<dbReference type="PANTHER" id="PTHR42948">
    <property type="entry name" value="TRANSPORTER"/>
    <property type="match status" value="1"/>
</dbReference>
<dbReference type="PROSITE" id="PS00610">
    <property type="entry name" value="NA_NEUROTRAN_SYMP_1"/>
    <property type="match status" value="1"/>
</dbReference>
<name>A0A076LN37_9GAMM</name>
<accession>A0A076LN37</accession>
<dbReference type="InterPro" id="IPR047218">
    <property type="entry name" value="YocR/YhdH-like"/>
</dbReference>
<dbReference type="GO" id="GO:0016020">
    <property type="term" value="C:membrane"/>
    <property type="evidence" value="ECO:0007669"/>
    <property type="project" value="UniProtKB-SubCell"/>
</dbReference>
<dbReference type="GeneID" id="33939201"/>
<feature type="transmembrane region" description="Helical" evidence="7">
    <location>
        <begin position="430"/>
        <end position="448"/>
    </location>
</feature>
<dbReference type="EMBL" id="CP006664">
    <property type="protein sequence ID" value="AIJ08028.1"/>
    <property type="molecule type" value="Genomic_DNA"/>
</dbReference>
<dbReference type="CDD" id="cd10336">
    <property type="entry name" value="SLC6sbd_Tyt1-Like"/>
    <property type="match status" value="1"/>
</dbReference>
<keyword evidence="5 7" id="KW-0472">Membrane</keyword>
<feature type="transmembrane region" description="Helical" evidence="7">
    <location>
        <begin position="228"/>
        <end position="248"/>
    </location>
</feature>
<evidence type="ECO:0000313" key="9">
    <source>
        <dbReference type="Proteomes" id="UP000028681"/>
    </source>
</evidence>
<dbReference type="GO" id="GO:0015293">
    <property type="term" value="F:symporter activity"/>
    <property type="evidence" value="ECO:0007669"/>
    <property type="project" value="UniProtKB-KW"/>
</dbReference>
<reference evidence="8 9" key="1">
    <citation type="journal article" date="2012" name="PLoS ONE">
        <title>Edwardsiella comparative phylogenomics reveal the new intra/inter-species taxonomic relationships, virulence evolution and niche adaptation mechanisms.</title>
        <authorList>
            <person name="Yang M."/>
            <person name="Lv Y."/>
            <person name="Xiao J."/>
            <person name="Wu H."/>
            <person name="Zheng H."/>
            <person name="Liu Q."/>
            <person name="Zhang Y."/>
            <person name="Wang Q."/>
        </authorList>
    </citation>
    <scope>NUCLEOTIDE SEQUENCE [LARGE SCALE GENOMIC DNA]</scope>
    <source>
        <strain evidence="9">080813</strain>
    </source>
</reference>
<dbReference type="RefSeq" id="WP_174434931.1">
    <property type="nucleotide sequence ID" value="NZ_CP006664.1"/>
</dbReference>
<feature type="transmembrane region" description="Helical" evidence="7">
    <location>
        <begin position="184"/>
        <end position="208"/>
    </location>
</feature>
<dbReference type="NCBIfam" id="NF037979">
    <property type="entry name" value="Na_transp"/>
    <property type="match status" value="1"/>
</dbReference>
<dbReference type="Gene3D" id="1.20.1740.10">
    <property type="entry name" value="Amino acid/polyamine transporter I"/>
    <property type="match status" value="1"/>
</dbReference>
<feature type="transmembrane region" description="Helical" evidence="7">
    <location>
        <begin position="21"/>
        <end position="40"/>
    </location>
</feature>
<keyword evidence="6" id="KW-0769">Symport</keyword>
<evidence type="ECO:0000256" key="6">
    <source>
        <dbReference type="RuleBase" id="RU003732"/>
    </source>
</evidence>